<sequence length="1769" mass="195800">MRNEEPNEPQYNESDVVWVKIHNTEIWWPGEVTLSQKIRFVKTSRPPFAVVAFFNEKTYEQVTSNRLIYPFECSKKEEFIQSGIRKAEAISTEMRVKFNDDVAIAESRNHHQRLNAHAASRPDSLIKALLSSSSNSQISSTRSCNGLSSTPKQESTFRIMDIARAAEAVPERFTEASYECSMCSFRTSSMNVLLIHRRGHLESSSKYSTSSNISQNASSNSPNRQIKAARRANTTNDFDSPQLFGRRSEDSSNHFRCHSRHVSIVVDASLGDEAQRRVASIAQITMESIERVVQPMAHSNSNSRASSPQVLSPRQSRQNRRDPRSQRLNRLRATMPAPEQPPAKQRRLTRSMTRHHRHGFSLTEERPQSLALPLPPRGITTESRRYLETTIAEQAMFVPKQASQANKTLKKTTVPDQGLRQISLECGSPKKKPRKRAASKTNSPNSSLVVREEKKSENVASYSKYTYDVFQYAASLRKNAVLAENSPSPLPITPTPAPAQTPNVSYSQSQELQLSLMAEWGDDECEEPLDVLMDHKETIDKVQNREIEPEQNRGIHLKKRIRNIPKKDRRDVVLLEFDVDSKLETADEPIVIQDSDASSNESVVFVKDLVLTCDRNSKNDKCKAHNSSSCFDFEEEEDLQQQDEKNRLSYRLRTHRHGANGKGTVDIEDWPVSTALSKEAGNILQLGQASTARTRSKVNICNDVFKGFDDELQLSAAAAATDESNRYFKPIDDQEILHPYAEPEPDETELTADRLSLPIKERQKRIFKSRNKSMEAVTKDESPPMSVFTLPSDEEEDAGSSGASLHLISGGGVSPQLPNGGHSLTSSASKSSRSSKISSRNSSKKCNRLNSQPRRDLSRKQQRLSKLKARLKLKSKPTAKELSNICSSNSNNISNSSSISKTSRIASPLFSSSSSSSIASNIAVISAEEAQELQRAASGSGLNAAIVDATQPVQRGGVLILEDIRLPNLYDRLPFGSLHSSDSNDSRREKSNDEVAVEEEHLRYIDGQDSEEVEKDVPHGAKSELAANHISVKVLDEGHGVEPQEPGPEQKPESELKLESEPEQPNLELDPEQEQGLDSETFQEPGSEQETKLVASAMAPTVSFVPQKRELLLKKREQELLRQYEADLVSGRSAEKCRRARERWSQEVKSTGDSSFDSDRNLLLKPVSLDMELRTPQVDVAGQLEQKLPQTDMEAGESEVEKPSTLDTRIEMNLVESVSSLPEPQRQISSAVLAVTPVLSLLARHPASSSQVNSSTASTISKSGDLNYAQNFSDEDVAKAHHQFEELRDQQRRRSSSLPMPLLPFGQRRQRRRSRNVGSDNVGSVIRHDTVETSCDTKEQLESLENPQLCAGRICAVMTRPIPGYNHTFMLCSLVNNNFMPLNNVALYLDSEKNHLVPVPREALLEPPRLADGHPMSAVFADIDFRGGQAVAQVVEPADMETEMSTDFEQNSYEQFDAPEPQVSVTSSMQAEETTYEQKQVEILGIMTPLSQVAEGVMPLASFGGTINEDEELSLHEDQLQSNVLQLNVNGHRLELDPSVLFTIAEQPDSCIELNVAETGASSVRAVLHARDILQAAQAYLQERDLQLVNVEDMTLDEEEVCGTSAITVPGTDLLAEALADCQVVNDIDYVNAANTSVALLHIETRSSAGTGLIGVGDEESDGVVFVSHVLPPDAAHLTPPITARTNETNALLNQTPIMSTLENPSAVQLRCVSPLGEVNLDDSLAVIGVTNTSGVPTSLELPITVTNPAIAHRVTAPMAEIVRLAPYH</sequence>
<feature type="compositionally biased region" description="Low complexity" evidence="1">
    <location>
        <begin position="826"/>
        <end position="841"/>
    </location>
</feature>
<evidence type="ECO:0000313" key="4">
    <source>
        <dbReference type="Proteomes" id="UP001500889"/>
    </source>
</evidence>
<feature type="region of interest" description="Disordered" evidence="1">
    <location>
        <begin position="295"/>
        <end position="377"/>
    </location>
</feature>
<feature type="compositionally biased region" description="Basic and acidic residues" evidence="1">
    <location>
        <begin position="982"/>
        <end position="1006"/>
    </location>
</feature>
<keyword evidence="4" id="KW-1185">Reference proteome</keyword>
<proteinExistence type="predicted"/>
<name>A0AAU9FVQ1_DROMD</name>
<feature type="compositionally biased region" description="Low complexity" evidence="1">
    <location>
        <begin position="204"/>
        <end position="223"/>
    </location>
</feature>
<dbReference type="SUPFAM" id="SSF63748">
    <property type="entry name" value="Tudor/PWWP/MBT"/>
    <property type="match status" value="1"/>
</dbReference>
<feature type="region of interest" description="Disordered" evidence="1">
    <location>
        <begin position="403"/>
        <end position="455"/>
    </location>
</feature>
<evidence type="ECO:0000256" key="1">
    <source>
        <dbReference type="SAM" id="MobiDB-lite"/>
    </source>
</evidence>
<evidence type="ECO:0000259" key="2">
    <source>
        <dbReference type="Pfam" id="PF00855"/>
    </source>
</evidence>
<feature type="compositionally biased region" description="Basic residues" evidence="1">
    <location>
        <begin position="344"/>
        <end position="359"/>
    </location>
</feature>
<feature type="compositionally biased region" description="Polar residues" evidence="1">
    <location>
        <begin position="1078"/>
        <end position="1088"/>
    </location>
</feature>
<feature type="domain" description="PWWP" evidence="2">
    <location>
        <begin position="15"/>
        <end position="97"/>
    </location>
</feature>
<feature type="compositionally biased region" description="Basic and acidic residues" evidence="1">
    <location>
        <begin position="1038"/>
        <end position="1060"/>
    </location>
</feature>
<feature type="compositionally biased region" description="Polar residues" evidence="1">
    <location>
        <begin position="297"/>
        <end position="316"/>
    </location>
</feature>
<organism evidence="3 4">
    <name type="scientific">Drosophila madeirensis</name>
    <name type="common">Fruit fly</name>
    <dbReference type="NCBI Taxonomy" id="30013"/>
    <lineage>
        <taxon>Eukaryota</taxon>
        <taxon>Metazoa</taxon>
        <taxon>Ecdysozoa</taxon>
        <taxon>Arthropoda</taxon>
        <taxon>Hexapoda</taxon>
        <taxon>Insecta</taxon>
        <taxon>Pterygota</taxon>
        <taxon>Neoptera</taxon>
        <taxon>Endopterygota</taxon>
        <taxon>Diptera</taxon>
        <taxon>Brachycera</taxon>
        <taxon>Muscomorpha</taxon>
        <taxon>Ephydroidea</taxon>
        <taxon>Drosophilidae</taxon>
        <taxon>Drosophila</taxon>
        <taxon>Sophophora</taxon>
    </lineage>
</organism>
<dbReference type="CDD" id="cd05162">
    <property type="entry name" value="PWWP"/>
    <property type="match status" value="1"/>
</dbReference>
<feature type="region of interest" description="Disordered" evidence="1">
    <location>
        <begin position="766"/>
        <end position="863"/>
    </location>
</feature>
<gene>
    <name evidence="3" type="ORF">DMAD_00018</name>
</gene>
<dbReference type="Gene3D" id="2.30.30.140">
    <property type="match status" value="1"/>
</dbReference>
<dbReference type="EMBL" id="AP029266">
    <property type="protein sequence ID" value="BFF99883.1"/>
    <property type="molecule type" value="Genomic_DNA"/>
</dbReference>
<feature type="region of interest" description="Disordered" evidence="1">
    <location>
        <begin position="1038"/>
        <end position="1089"/>
    </location>
</feature>
<accession>A0AAU9FVQ1</accession>
<feature type="region of interest" description="Disordered" evidence="1">
    <location>
        <begin position="976"/>
        <end position="1025"/>
    </location>
</feature>
<feature type="compositionally biased region" description="Basic residues" evidence="1">
    <location>
        <begin position="429"/>
        <end position="438"/>
    </location>
</feature>
<reference evidence="3 4" key="1">
    <citation type="submission" date="2024-02" db="EMBL/GenBank/DDBJ databases">
        <title>A chromosome-level genome assembly of Drosophila madeirensis, a fruit fly species endemic to Madeira island.</title>
        <authorList>
            <person name="Tomihara K."/>
            <person name="Llopart A."/>
            <person name="Yamamoto D."/>
        </authorList>
    </citation>
    <scope>NUCLEOTIDE SEQUENCE [LARGE SCALE GENOMIC DNA]</scope>
    <source>
        <strain evidence="3 4">RF1</strain>
    </source>
</reference>
<feature type="region of interest" description="Disordered" evidence="1">
    <location>
        <begin position="1286"/>
        <end position="1325"/>
    </location>
</feature>
<dbReference type="Proteomes" id="UP001500889">
    <property type="component" value="Chromosome A"/>
</dbReference>
<evidence type="ECO:0000313" key="3">
    <source>
        <dbReference type="EMBL" id="BFF99883.1"/>
    </source>
</evidence>
<protein>
    <recommendedName>
        <fullName evidence="2">PWWP domain-containing protein</fullName>
    </recommendedName>
</protein>
<dbReference type="Pfam" id="PF00855">
    <property type="entry name" value="PWWP"/>
    <property type="match status" value="1"/>
</dbReference>
<dbReference type="InterPro" id="IPR000313">
    <property type="entry name" value="PWWP_dom"/>
</dbReference>
<feature type="region of interest" description="Disordered" evidence="1">
    <location>
        <begin position="204"/>
        <end position="254"/>
    </location>
</feature>